<evidence type="ECO:0000313" key="2">
    <source>
        <dbReference type="Proteomes" id="UP001234297"/>
    </source>
</evidence>
<reference evidence="1 2" key="1">
    <citation type="journal article" date="2022" name="Hortic Res">
        <title>A haplotype resolved chromosomal level avocado genome allows analysis of novel avocado genes.</title>
        <authorList>
            <person name="Nath O."/>
            <person name="Fletcher S.J."/>
            <person name="Hayward A."/>
            <person name="Shaw L.M."/>
            <person name="Masouleh A.K."/>
            <person name="Furtado A."/>
            <person name="Henry R.J."/>
            <person name="Mitter N."/>
        </authorList>
    </citation>
    <scope>NUCLEOTIDE SEQUENCE [LARGE SCALE GENOMIC DNA]</scope>
    <source>
        <strain evidence="2">cv. Hass</strain>
    </source>
</reference>
<dbReference type="EMBL" id="CM056809">
    <property type="protein sequence ID" value="KAJ8647259.1"/>
    <property type="molecule type" value="Genomic_DNA"/>
</dbReference>
<comment type="caution">
    <text evidence="1">The sequence shown here is derived from an EMBL/GenBank/DDBJ whole genome shotgun (WGS) entry which is preliminary data.</text>
</comment>
<proteinExistence type="predicted"/>
<organism evidence="1 2">
    <name type="scientific">Persea americana</name>
    <name type="common">Avocado</name>
    <dbReference type="NCBI Taxonomy" id="3435"/>
    <lineage>
        <taxon>Eukaryota</taxon>
        <taxon>Viridiplantae</taxon>
        <taxon>Streptophyta</taxon>
        <taxon>Embryophyta</taxon>
        <taxon>Tracheophyta</taxon>
        <taxon>Spermatophyta</taxon>
        <taxon>Magnoliopsida</taxon>
        <taxon>Magnoliidae</taxon>
        <taxon>Laurales</taxon>
        <taxon>Lauraceae</taxon>
        <taxon>Persea</taxon>
    </lineage>
</organism>
<keyword evidence="2" id="KW-1185">Reference proteome</keyword>
<gene>
    <name evidence="1" type="ORF">MRB53_000282</name>
</gene>
<evidence type="ECO:0000313" key="1">
    <source>
        <dbReference type="EMBL" id="KAJ8647259.1"/>
    </source>
</evidence>
<name>A0ACC2MNF9_PERAE</name>
<dbReference type="Proteomes" id="UP001234297">
    <property type="component" value="Chromosome 1"/>
</dbReference>
<protein>
    <submittedName>
        <fullName evidence="1">Uncharacterized protein</fullName>
    </submittedName>
</protein>
<accession>A0ACC2MNF9</accession>
<sequence>MTPREAVLFLKAMGYSSSTKIYIVAGEIYGSNSMAALLAKAVQDHRKFEDFRKTIDPDRKCFVKLIDHMDNGELSWEQFSSEVKRLHANRLGGPYRRIPGKAPKLKENFYANPFPGCICEKSSKLIDRARVPSVIVSSPCKFIQSPMDFGPLKLLQSTTSASLDFGRLFFNSPSAVLRPQSPREISQLLNFLQTSSLSKVTVAARGAGHSIHGQAQALNGIVVEMDSLPSSIKIHKKGDGESGFSYADVSGGTLWAELLMESLKEGLAPRSWTDYLYLTIGGTLSNAGISGQTFKYGPQISNVLQLDVITGKGELVTCSPTQSSELFYAVLGGLGQFGIITSARILLQDAPQRVRWVRAFYDEFQKFIQDQELLISMADMVDYVEGFMVLNEQSLHSSSTAFPSQLGFIQQLQSGSSDVYYCIEFAVHYSSEKESNVDHVLEEISKKMNFMPNFIYSVQVSYLDFLNRVRAEEMSLRRRGLWDVSHPWLNMFVPRSGIIQFRDLLLDNVSPSTFEGPILIYPILKDKWNSNTSAVLPESSPAGENVLYIVGMLQSANPNTCSSKCLRGLLQKNRRVVEGATHPQIGAKQYLPHYTQEAQWRDHFGSRWDRFLVWKSEFDPLSILAPGQAIFNRKYQDSVNNYMI</sequence>